<dbReference type="SUPFAM" id="SSF55874">
    <property type="entry name" value="ATPase domain of HSP90 chaperone/DNA topoisomerase II/histidine kinase"/>
    <property type="match status" value="1"/>
</dbReference>
<dbReference type="SMART" id="SM00387">
    <property type="entry name" value="HATPase_c"/>
    <property type="match status" value="1"/>
</dbReference>
<evidence type="ECO:0000256" key="3">
    <source>
        <dbReference type="ARBA" id="ARBA00022553"/>
    </source>
</evidence>
<sequence>MVEEIYRDIIEGSQDAYVCFEVKNSNEMLDKIKIIDMNKSYKKLSEQYEINILDLLPWECRSIIDSGKTFDKSSLSKKYSYEHYIGKNELFINIDLYNGENDRFYLKFRILRTLNIGEVRVSDIIRTAPFFAWIKDKDGKYVDVNNKFIVSTKLTYKHIIGKGDYDIWPKDTAHKFIQEDKEVIEKEKKCDFESQVILAENKVQYLQTVKWPIIGENGEIKGTIGLGLDINEKVQLRDDIKKNEQFFQEISNNIDDAIVIRNKEKCIYISNSFEKIFGFNPERLYEDITLWHDEWENIELIDGSADYNNLEITSNIARVRNGKFDKWIQSRFVPVLGGSGQIVEKIGIISDITARKKLEEKLESLRMDFFANVSHEIRTPVTLILSCIQLLSTRINMLESEDQQYFCRYTNIMKQNSYRLLKLVNNLIDTTKIDSGNFTYNPQNHDIISFVENICMSVAQFVNMNNMNIIFDTDTEEKIISFDLDNMERIILNLLSNAIKYNKANGNIEVNISCKENIKISIKDNGIGIPKSKQNRVFERFGQVKNKMKTEHEGSGIGLFLVKSLVELNGGKISLKSELSKGSEFVISLPDRMENDEVAATKTNFTQAKIDRMNIEFSDIYV</sequence>
<organism evidence="11 12">
    <name type="scientific">Terrisporobacter hibernicus</name>
    <dbReference type="NCBI Taxonomy" id="2813371"/>
    <lineage>
        <taxon>Bacteria</taxon>
        <taxon>Bacillati</taxon>
        <taxon>Bacillota</taxon>
        <taxon>Clostridia</taxon>
        <taxon>Peptostreptococcales</taxon>
        <taxon>Peptostreptococcaceae</taxon>
        <taxon>Terrisporobacter</taxon>
    </lineage>
</organism>
<keyword evidence="6 11" id="KW-0418">Kinase</keyword>
<dbReference type="PANTHER" id="PTHR43547:SF2">
    <property type="entry name" value="HYBRID SIGNAL TRANSDUCTION HISTIDINE KINASE C"/>
    <property type="match status" value="1"/>
</dbReference>
<dbReference type="InterPro" id="IPR003661">
    <property type="entry name" value="HisK_dim/P_dom"/>
</dbReference>
<dbReference type="Gene3D" id="3.30.450.20">
    <property type="entry name" value="PAS domain"/>
    <property type="match status" value="2"/>
</dbReference>
<dbReference type="PROSITE" id="PS50109">
    <property type="entry name" value="HIS_KIN"/>
    <property type="match status" value="1"/>
</dbReference>
<accession>A0AAX2ZM53</accession>
<dbReference type="InterPro" id="IPR003594">
    <property type="entry name" value="HATPase_dom"/>
</dbReference>
<evidence type="ECO:0000259" key="10">
    <source>
        <dbReference type="PROSITE" id="PS50113"/>
    </source>
</evidence>
<keyword evidence="7" id="KW-0067">ATP-binding</keyword>
<keyword evidence="12" id="KW-1185">Reference proteome</keyword>
<dbReference type="KEGG" id="tem:JW646_06695"/>
<keyword evidence="5" id="KW-0547">Nucleotide-binding</keyword>
<keyword evidence="3" id="KW-0597">Phosphoprotein</keyword>
<evidence type="ECO:0000256" key="5">
    <source>
        <dbReference type="ARBA" id="ARBA00022741"/>
    </source>
</evidence>
<dbReference type="CDD" id="cd00075">
    <property type="entry name" value="HATPase"/>
    <property type="match status" value="1"/>
</dbReference>
<evidence type="ECO:0000256" key="7">
    <source>
        <dbReference type="ARBA" id="ARBA00022840"/>
    </source>
</evidence>
<dbReference type="Pfam" id="PF02518">
    <property type="entry name" value="HATPase_c"/>
    <property type="match status" value="1"/>
</dbReference>
<evidence type="ECO:0000256" key="2">
    <source>
        <dbReference type="ARBA" id="ARBA00012438"/>
    </source>
</evidence>
<name>A0AAX2ZM53_9FIRM</name>
<dbReference type="EC" id="2.7.13.3" evidence="2"/>
<evidence type="ECO:0000259" key="9">
    <source>
        <dbReference type="PROSITE" id="PS50109"/>
    </source>
</evidence>
<dbReference type="PROSITE" id="PS50113">
    <property type="entry name" value="PAC"/>
    <property type="match status" value="2"/>
</dbReference>
<gene>
    <name evidence="11" type="ORF">JW646_06695</name>
</gene>
<dbReference type="Gene3D" id="1.10.287.130">
    <property type="match status" value="1"/>
</dbReference>
<dbReference type="GO" id="GO:0000155">
    <property type="term" value="F:phosphorelay sensor kinase activity"/>
    <property type="evidence" value="ECO:0007669"/>
    <property type="project" value="InterPro"/>
</dbReference>
<dbReference type="Pfam" id="PF00512">
    <property type="entry name" value="HisKA"/>
    <property type="match status" value="1"/>
</dbReference>
<dbReference type="InterPro" id="IPR004358">
    <property type="entry name" value="Sig_transdc_His_kin-like_C"/>
</dbReference>
<keyword evidence="4" id="KW-0808">Transferase</keyword>
<protein>
    <recommendedName>
        <fullName evidence="2">histidine kinase</fullName>
        <ecNumber evidence="2">2.7.13.3</ecNumber>
    </recommendedName>
</protein>
<dbReference type="Gene3D" id="3.30.565.10">
    <property type="entry name" value="Histidine kinase-like ATPase, C-terminal domain"/>
    <property type="match status" value="1"/>
</dbReference>
<dbReference type="InterPro" id="IPR036890">
    <property type="entry name" value="HATPase_C_sf"/>
</dbReference>
<feature type="domain" description="Histidine kinase" evidence="9">
    <location>
        <begin position="372"/>
        <end position="593"/>
    </location>
</feature>
<feature type="domain" description="PAC" evidence="10">
    <location>
        <begin position="312"/>
        <end position="364"/>
    </location>
</feature>
<evidence type="ECO:0000256" key="8">
    <source>
        <dbReference type="ARBA" id="ARBA00023012"/>
    </source>
</evidence>
<dbReference type="InterPro" id="IPR005467">
    <property type="entry name" value="His_kinase_dom"/>
</dbReference>
<evidence type="ECO:0000313" key="12">
    <source>
        <dbReference type="Proteomes" id="UP001198983"/>
    </source>
</evidence>
<dbReference type="AlphaFoldDB" id="A0AAX2ZM53"/>
<feature type="domain" description="PAC" evidence="10">
    <location>
        <begin position="190"/>
        <end position="242"/>
    </location>
</feature>
<evidence type="ECO:0000256" key="6">
    <source>
        <dbReference type="ARBA" id="ARBA00022777"/>
    </source>
</evidence>
<dbReference type="Proteomes" id="UP001198983">
    <property type="component" value="Chromosome"/>
</dbReference>
<proteinExistence type="predicted"/>
<dbReference type="NCBIfam" id="TIGR00229">
    <property type="entry name" value="sensory_box"/>
    <property type="match status" value="1"/>
</dbReference>
<dbReference type="InterPro" id="IPR000014">
    <property type="entry name" value="PAS"/>
</dbReference>
<dbReference type="EMBL" id="CP081135">
    <property type="protein sequence ID" value="UEL49129.1"/>
    <property type="molecule type" value="Genomic_DNA"/>
</dbReference>
<dbReference type="InterPro" id="IPR035965">
    <property type="entry name" value="PAS-like_dom_sf"/>
</dbReference>
<dbReference type="FunFam" id="3.30.565.10:FF:000037">
    <property type="entry name" value="Hybrid sensor histidine kinase/response regulator"/>
    <property type="match status" value="1"/>
</dbReference>
<dbReference type="Pfam" id="PF08448">
    <property type="entry name" value="PAS_4"/>
    <property type="match status" value="1"/>
</dbReference>
<dbReference type="RefSeq" id="WP_228416996.1">
    <property type="nucleotide sequence ID" value="NZ_CP081135.1"/>
</dbReference>
<evidence type="ECO:0000313" key="11">
    <source>
        <dbReference type="EMBL" id="UEL49129.1"/>
    </source>
</evidence>
<dbReference type="SMART" id="SM00388">
    <property type="entry name" value="HisKA"/>
    <property type="match status" value="1"/>
</dbReference>
<dbReference type="Pfam" id="PF13188">
    <property type="entry name" value="PAS_8"/>
    <property type="match status" value="1"/>
</dbReference>
<evidence type="ECO:0000256" key="1">
    <source>
        <dbReference type="ARBA" id="ARBA00000085"/>
    </source>
</evidence>
<dbReference type="PANTHER" id="PTHR43547">
    <property type="entry name" value="TWO-COMPONENT HISTIDINE KINASE"/>
    <property type="match status" value="1"/>
</dbReference>
<dbReference type="InterPro" id="IPR000700">
    <property type="entry name" value="PAS-assoc_C"/>
</dbReference>
<dbReference type="InterPro" id="IPR013656">
    <property type="entry name" value="PAS_4"/>
</dbReference>
<dbReference type="SUPFAM" id="SSF47384">
    <property type="entry name" value="Homodimeric domain of signal transducing histidine kinase"/>
    <property type="match status" value="1"/>
</dbReference>
<comment type="catalytic activity">
    <reaction evidence="1">
        <text>ATP + protein L-histidine = ADP + protein N-phospho-L-histidine.</text>
        <dbReference type="EC" id="2.7.13.3"/>
    </reaction>
</comment>
<dbReference type="GO" id="GO:0005524">
    <property type="term" value="F:ATP binding"/>
    <property type="evidence" value="ECO:0007669"/>
    <property type="project" value="UniProtKB-KW"/>
</dbReference>
<dbReference type="PRINTS" id="PR00344">
    <property type="entry name" value="BCTRLSENSOR"/>
</dbReference>
<reference evidence="11 12" key="1">
    <citation type="journal article" date="2023" name="Int. J. Syst. Evol. Microbiol.">
        <title>Terrisporobacter hibernicus sp. nov., isolated from bovine faeces in Northern Ireland.</title>
        <authorList>
            <person name="Mitchell M."/>
            <person name="Nguyen S.V."/>
            <person name="Connor M."/>
            <person name="Fairley D.J."/>
            <person name="Donoghue O."/>
            <person name="Marshall H."/>
            <person name="Koolman L."/>
            <person name="McMullan G."/>
            <person name="Schaffer K.E."/>
            <person name="McGrath J.W."/>
            <person name="Fanning S."/>
        </authorList>
    </citation>
    <scope>NUCLEOTIDE SEQUENCE [LARGE SCALE GENOMIC DNA]</scope>
    <source>
        <strain evidence="11 12">MCA3</strain>
    </source>
</reference>
<evidence type="ECO:0000256" key="4">
    <source>
        <dbReference type="ARBA" id="ARBA00022679"/>
    </source>
</evidence>
<keyword evidence="8" id="KW-0902">Two-component regulatory system</keyword>
<dbReference type="SUPFAM" id="SSF55785">
    <property type="entry name" value="PYP-like sensor domain (PAS domain)"/>
    <property type="match status" value="2"/>
</dbReference>
<dbReference type="InterPro" id="IPR036097">
    <property type="entry name" value="HisK_dim/P_sf"/>
</dbReference>
<dbReference type="CDD" id="cd00082">
    <property type="entry name" value="HisKA"/>
    <property type="match status" value="1"/>
</dbReference>